<protein>
    <recommendedName>
        <fullName evidence="3">HIRAN domain-containing protein</fullName>
    </recommendedName>
</protein>
<keyword evidence="2" id="KW-0378">Hydrolase</keyword>
<dbReference type="GO" id="GO:0016818">
    <property type="term" value="F:hydrolase activity, acting on acid anhydrides, in phosphorus-containing anhydrides"/>
    <property type="evidence" value="ECO:0007669"/>
    <property type="project" value="InterPro"/>
</dbReference>
<name>A0A7Y9K2V4_9SPHN</name>
<reference evidence="4 5" key="2">
    <citation type="submission" date="2020-08" db="EMBL/GenBank/DDBJ databases">
        <title>The Agave Microbiome: Exploring the role of microbial communities in plant adaptations to desert environments.</title>
        <authorList>
            <person name="Partida-Martinez L.P."/>
        </authorList>
    </citation>
    <scope>NUCLEOTIDE SEQUENCE [LARGE SCALE GENOMIC DNA]</scope>
    <source>
        <strain evidence="4 5">AS2.3</strain>
    </source>
</reference>
<proteinExistence type="predicted"/>
<reference evidence="4 5" key="1">
    <citation type="submission" date="2020-07" db="EMBL/GenBank/DDBJ databases">
        <authorList>
            <person name="Partida-Martinez L."/>
            <person name="Huntemann M."/>
            <person name="Clum A."/>
            <person name="Wang J."/>
            <person name="Palaniappan K."/>
            <person name="Ritter S."/>
            <person name="Chen I.-M."/>
            <person name="Stamatis D."/>
            <person name="Reddy T."/>
            <person name="O'Malley R."/>
            <person name="Daum C."/>
            <person name="Shapiro N."/>
            <person name="Ivanova N."/>
            <person name="Kyrpides N."/>
            <person name="Woyke T."/>
        </authorList>
    </citation>
    <scope>NUCLEOTIDE SEQUENCE [LARGE SCALE GENOMIC DNA]</scope>
    <source>
        <strain evidence="4 5">AS2.3</strain>
    </source>
</reference>
<dbReference type="Pfam" id="PF08797">
    <property type="entry name" value="HIRAN"/>
    <property type="match status" value="1"/>
</dbReference>
<evidence type="ECO:0000313" key="5">
    <source>
        <dbReference type="Proteomes" id="UP000517753"/>
    </source>
</evidence>
<dbReference type="EMBL" id="JACCBY010000005">
    <property type="protein sequence ID" value="NYD91416.1"/>
    <property type="molecule type" value="Genomic_DNA"/>
</dbReference>
<dbReference type="InterPro" id="IPR014905">
    <property type="entry name" value="HIRAN"/>
</dbReference>
<accession>A0A7Y9K2V4</accession>
<keyword evidence="5" id="KW-1185">Reference proteome</keyword>
<evidence type="ECO:0000259" key="3">
    <source>
        <dbReference type="Pfam" id="PF08797"/>
    </source>
</evidence>
<dbReference type="GO" id="GO:0003676">
    <property type="term" value="F:nucleic acid binding"/>
    <property type="evidence" value="ECO:0007669"/>
    <property type="project" value="InterPro"/>
</dbReference>
<feature type="domain" description="HIRAN" evidence="3">
    <location>
        <begin position="8"/>
        <end position="54"/>
    </location>
</feature>
<gene>
    <name evidence="4" type="ORF">HD841_003224</name>
</gene>
<dbReference type="Proteomes" id="UP000517753">
    <property type="component" value="Unassembled WGS sequence"/>
</dbReference>
<dbReference type="Gene3D" id="3.30.70.2330">
    <property type="match status" value="1"/>
</dbReference>
<evidence type="ECO:0000313" key="4">
    <source>
        <dbReference type="EMBL" id="NYD91416.1"/>
    </source>
</evidence>
<comment type="caution">
    <text evidence="4">The sequence shown here is derived from an EMBL/GenBank/DDBJ whole genome shotgun (WGS) entry which is preliminary data.</text>
</comment>
<dbReference type="AlphaFoldDB" id="A0A7Y9K2V4"/>
<evidence type="ECO:0000256" key="2">
    <source>
        <dbReference type="ARBA" id="ARBA00022801"/>
    </source>
</evidence>
<organism evidence="4 5">
    <name type="scientific">Sphingomonas melonis</name>
    <dbReference type="NCBI Taxonomy" id="152682"/>
    <lineage>
        <taxon>Bacteria</taxon>
        <taxon>Pseudomonadati</taxon>
        <taxon>Pseudomonadota</taxon>
        <taxon>Alphaproteobacteria</taxon>
        <taxon>Sphingomonadales</taxon>
        <taxon>Sphingomonadaceae</taxon>
        <taxon>Sphingomonas</taxon>
    </lineage>
</organism>
<keyword evidence="1" id="KW-0479">Metal-binding</keyword>
<sequence>MALCCRAEPVRLIREPTNKYDKRAVAVFSNRGIQLGYLTAERCGLIGGWLDDGEAYSAVFQESGRTAAIIRVRFGAGALSLPPDRNDLVRDWSEEGGDAFDWGC</sequence>
<dbReference type="GO" id="GO:0008270">
    <property type="term" value="F:zinc ion binding"/>
    <property type="evidence" value="ECO:0007669"/>
    <property type="project" value="InterPro"/>
</dbReference>
<evidence type="ECO:0000256" key="1">
    <source>
        <dbReference type="ARBA" id="ARBA00022723"/>
    </source>
</evidence>